<evidence type="ECO:0000259" key="6">
    <source>
        <dbReference type="Pfam" id="PF02608"/>
    </source>
</evidence>
<dbReference type="EMBL" id="CP004357">
    <property type="protein sequence ID" value="AGJ90559.1"/>
    <property type="molecule type" value="Genomic_DNA"/>
</dbReference>
<dbReference type="PROSITE" id="PS51257">
    <property type="entry name" value="PROKAR_LIPOPROTEIN"/>
    <property type="match status" value="1"/>
</dbReference>
<evidence type="ECO:0000256" key="3">
    <source>
        <dbReference type="ARBA" id="ARBA00022729"/>
    </source>
</evidence>
<keyword evidence="2" id="KW-1003">Cell membrane</keyword>
<dbReference type="Proteomes" id="UP000012984">
    <property type="component" value="Chromosome"/>
</dbReference>
<keyword evidence="3" id="KW-0732">Signal</keyword>
<proteinExistence type="predicted"/>
<dbReference type="PANTHER" id="PTHR34296:SF2">
    <property type="entry name" value="ABC TRANSPORTER GUANOSINE-BINDING PROTEIN NUPN"/>
    <property type="match status" value="1"/>
</dbReference>
<dbReference type="Gene3D" id="3.40.50.2300">
    <property type="match status" value="2"/>
</dbReference>
<dbReference type="PATRIC" id="fig|1292033.3.peg.106"/>
<keyword evidence="5 7" id="KW-0449">Lipoprotein</keyword>
<dbReference type="InterPro" id="IPR003760">
    <property type="entry name" value="PnrA-like"/>
</dbReference>
<protein>
    <submittedName>
        <fullName evidence="7">Ribose/galactose ABC transporter,substrate-binding component, predicted lipoprotein</fullName>
    </submittedName>
</protein>
<evidence type="ECO:0000256" key="1">
    <source>
        <dbReference type="ARBA" id="ARBA00004236"/>
    </source>
</evidence>
<evidence type="ECO:0000313" key="7">
    <source>
        <dbReference type="EMBL" id="AGJ90559.1"/>
    </source>
</evidence>
<organism evidence="7 8">
    <name type="scientific">Mycoplasma putrefaciens Mput9231</name>
    <dbReference type="NCBI Taxonomy" id="1292033"/>
    <lineage>
        <taxon>Bacteria</taxon>
        <taxon>Bacillati</taxon>
        <taxon>Mycoplasmatota</taxon>
        <taxon>Mollicutes</taxon>
        <taxon>Mycoplasmataceae</taxon>
        <taxon>Mycoplasma</taxon>
    </lineage>
</organism>
<evidence type="ECO:0000313" key="8">
    <source>
        <dbReference type="Proteomes" id="UP000012984"/>
    </source>
</evidence>
<reference evidence="7 8" key="1">
    <citation type="journal article" date="2013" name="Genome Announc.">
        <title>Complete Genome Sequence of Mycoplasma putrefaciens Strain 9231, One of the Agents of Contagious Agalactia in Goats.</title>
        <authorList>
            <person name="Dupuy V."/>
            <person name="Sirand-Pugnet P."/>
            <person name="Baranowski E."/>
            <person name="Barre A."/>
            <person name="Breton M."/>
            <person name="Couture C."/>
            <person name="Dordet-Frisoni E."/>
            <person name="Gaurivaud P."/>
            <person name="Jacob D."/>
            <person name="Lemaitre C."/>
            <person name="Manso-Silvan L."/>
            <person name="Nikolski M."/>
            <person name="Nouvel L.X."/>
            <person name="Poumarat F."/>
            <person name="Tardy F."/>
            <person name="Thebault P."/>
            <person name="Theil S."/>
            <person name="Citti C."/>
            <person name="Blanchard A."/>
            <person name="Thiaucourt F."/>
        </authorList>
    </citation>
    <scope>NUCLEOTIDE SEQUENCE [LARGE SCALE GENOMIC DNA]</scope>
    <source>
        <strain evidence="7">Mput9231</strain>
    </source>
</reference>
<dbReference type="RefSeq" id="WP_015587211.1">
    <property type="nucleotide sequence ID" value="NC_021083.1"/>
</dbReference>
<sequence length="560" mass="61494">MKKLLTTLTAIVGTSGSISTLISCKVPTFAEGVLGQKVVIVTDGGNIKDQSFNESAWEGVIKYGAQIHSNFDIKDEKEARKFNYASSIGGKTRWDSSKNLFVDQDIEFAQKNSNNFVETPDHSIDAFRTSYNTAIYKKADAILLAGFGHLNAVDYASDRMQKSGNKTVVLLDAAFQKDNIISVLFNSELAGFNAGWDAIMWANLPKMTSLNSGEFSQEAMEASKKNDGSMPLQGAKAGNKYISIGMFGGITNKNAVDNYMWGLLAAMHVYNNKFANKMVELEDNKKQKISYKLQPVYYANEGIKATAEKLVNVNENAWFSKGFDVGGATKSGVVDRLIANQADIIFPVAGPQINDVLEATGHKPYVIGVDTDQVTSVGASKKGNETRFITSAKKNIVSASVYALNRARSLQKAFVDGIEHTRMNKNGMNNDVKDGQTLVGEESDWSISSSRKANTKWNPERVSGLITNAANLSVESINYSKDKAKKIEMNLKETLKKSGKNFKEYFSKKSLDEALKLVDTAINGSNWEDLKLENDGIAGIKDYWDMLKKSTSSTNLKKEA</sequence>
<dbReference type="AlphaFoldDB" id="M9WGN3"/>
<dbReference type="KEGG" id="mput:MPUT9231_1090"/>
<dbReference type="PANTHER" id="PTHR34296">
    <property type="entry name" value="TRANSCRIPTIONAL ACTIVATOR PROTEIN MED"/>
    <property type="match status" value="1"/>
</dbReference>
<keyword evidence="8" id="KW-1185">Reference proteome</keyword>
<name>M9WGN3_9MOLU</name>
<accession>M9WGN3</accession>
<feature type="domain" description="ABC transporter substrate-binding protein PnrA-like" evidence="6">
    <location>
        <begin position="332"/>
        <end position="416"/>
    </location>
</feature>
<dbReference type="InterPro" id="IPR050957">
    <property type="entry name" value="BMP_lipoprotein"/>
</dbReference>
<keyword evidence="4" id="KW-0472">Membrane</keyword>
<comment type="subcellular location">
    <subcellularLocation>
        <location evidence="1">Cell membrane</location>
    </subcellularLocation>
</comment>
<evidence type="ECO:0000256" key="4">
    <source>
        <dbReference type="ARBA" id="ARBA00023136"/>
    </source>
</evidence>
<dbReference type="HOGENOM" id="CLU_486456_0_0_14"/>
<evidence type="ECO:0000256" key="5">
    <source>
        <dbReference type="ARBA" id="ARBA00023288"/>
    </source>
</evidence>
<dbReference type="eggNOG" id="COG1744">
    <property type="taxonomic scope" value="Bacteria"/>
</dbReference>
<dbReference type="GO" id="GO:0005886">
    <property type="term" value="C:plasma membrane"/>
    <property type="evidence" value="ECO:0007669"/>
    <property type="project" value="UniProtKB-SubCell"/>
</dbReference>
<dbReference type="Pfam" id="PF02608">
    <property type="entry name" value="Bmp"/>
    <property type="match status" value="1"/>
</dbReference>
<evidence type="ECO:0000256" key="2">
    <source>
        <dbReference type="ARBA" id="ARBA00022475"/>
    </source>
</evidence>
<dbReference type="OrthoDB" id="9769871at2"/>
<gene>
    <name evidence="7" type="ORF">MPUT9231_1090</name>
</gene>